<feature type="compositionally biased region" description="Polar residues" evidence="5">
    <location>
        <begin position="236"/>
        <end position="262"/>
    </location>
</feature>
<organism evidence="8 9">
    <name type="scientific">Castilleja foliolosa</name>
    <dbReference type="NCBI Taxonomy" id="1961234"/>
    <lineage>
        <taxon>Eukaryota</taxon>
        <taxon>Viridiplantae</taxon>
        <taxon>Streptophyta</taxon>
        <taxon>Embryophyta</taxon>
        <taxon>Tracheophyta</taxon>
        <taxon>Spermatophyta</taxon>
        <taxon>Magnoliopsida</taxon>
        <taxon>eudicotyledons</taxon>
        <taxon>Gunneridae</taxon>
        <taxon>Pentapetalae</taxon>
        <taxon>asterids</taxon>
        <taxon>lamiids</taxon>
        <taxon>Lamiales</taxon>
        <taxon>Orobanchaceae</taxon>
        <taxon>Pedicularideae</taxon>
        <taxon>Castillejinae</taxon>
        <taxon>Castilleja</taxon>
    </lineage>
</organism>
<evidence type="ECO:0000256" key="1">
    <source>
        <dbReference type="ARBA" id="ARBA00004123"/>
    </source>
</evidence>
<dbReference type="Proteomes" id="UP001632038">
    <property type="component" value="Unassembled WGS sequence"/>
</dbReference>
<dbReference type="InterPro" id="IPR032308">
    <property type="entry name" value="TDBD"/>
</dbReference>
<evidence type="ECO:0000256" key="2">
    <source>
        <dbReference type="ARBA" id="ARBA00006081"/>
    </source>
</evidence>
<evidence type="ECO:0000256" key="5">
    <source>
        <dbReference type="SAM" id="MobiDB-lite"/>
    </source>
</evidence>
<evidence type="ECO:0000259" key="6">
    <source>
        <dbReference type="Pfam" id="PF07897"/>
    </source>
</evidence>
<evidence type="ECO:0000313" key="8">
    <source>
        <dbReference type="EMBL" id="KAL3654305.1"/>
    </source>
</evidence>
<dbReference type="InterPro" id="IPR012463">
    <property type="entry name" value="Ninja_motif"/>
</dbReference>
<evidence type="ECO:0000313" key="9">
    <source>
        <dbReference type="Proteomes" id="UP001632038"/>
    </source>
</evidence>
<gene>
    <name evidence="8" type="ORF">CASFOL_003986</name>
</gene>
<evidence type="ECO:0000256" key="4">
    <source>
        <dbReference type="RuleBase" id="RU369029"/>
    </source>
</evidence>
<comment type="subcellular location">
    <subcellularLocation>
        <location evidence="1 4">Nucleus</location>
    </subcellularLocation>
</comment>
<dbReference type="GO" id="GO:0005634">
    <property type="term" value="C:nucleus"/>
    <property type="evidence" value="ECO:0007669"/>
    <property type="project" value="UniProtKB-SubCell"/>
</dbReference>
<sequence length="361" mass="38466">MEDGEDVNKPRKSYEMENLSLNISSSSSSRDLLQRFMGSPGDLGPKDDKNEELELNLGLSLGGRFGVERTTSNKLMRSSSVATYLPVVRDDAGGSTAPPAPAAPAPEASPYTGLVRTSSLPVESEEEWRKRKEMQSLRRMEAKRRRSEKQRNLRSEKVAAGAAGGTSSMEVEVSPQGKLEREKSLPAGMRPPPGGLMRVGSQSSSAAIWAAMAKGKENCLGSQGSLESTDLESKAPQGSSGELSPGTNQSLPEGSNQETIPSSARPARPDPEGPSRTQKNRGGPEIGTSALDDMPSVFTSPKGRRVDGILYKYGKGEEVKIMCVCHGMFHSPGGFVVHAGGPDVDNPLKHIVVNKNAPPLV</sequence>
<evidence type="ECO:0000259" key="7">
    <source>
        <dbReference type="Pfam" id="PF16135"/>
    </source>
</evidence>
<protein>
    <recommendedName>
        <fullName evidence="4">Ninja-family protein</fullName>
    </recommendedName>
    <alternativeName>
        <fullName evidence="4">ABI-binding protein</fullName>
    </alternativeName>
</protein>
<dbReference type="Pfam" id="PF16135">
    <property type="entry name" value="TDBD"/>
    <property type="match status" value="1"/>
</dbReference>
<dbReference type="EMBL" id="JAVIJP010000005">
    <property type="protein sequence ID" value="KAL3654305.1"/>
    <property type="molecule type" value="Genomic_DNA"/>
</dbReference>
<name>A0ABD3EJ39_9LAMI</name>
<comment type="similarity">
    <text evidence="2 4">Belongs to the Ninja family.</text>
</comment>
<dbReference type="InterPro" id="IPR031307">
    <property type="entry name" value="Ninja_fam"/>
</dbReference>
<dbReference type="PANTHER" id="PTHR31413">
    <property type="entry name" value="AFP HOMOLOG 2"/>
    <property type="match status" value="1"/>
</dbReference>
<comment type="caution">
    <text evidence="8">The sequence shown here is derived from an EMBL/GenBank/DDBJ whole genome shotgun (WGS) entry which is preliminary data.</text>
</comment>
<comment type="function">
    <text evidence="4">Acts as a negative regulator of abscisic acid (ABA) response.</text>
</comment>
<dbReference type="PANTHER" id="PTHR31413:SF46">
    <property type="entry name" value="NINJA-FAMILY PROTEIN AFP1"/>
    <property type="match status" value="1"/>
</dbReference>
<feature type="region of interest" description="Disordered" evidence="5">
    <location>
        <begin position="89"/>
        <end position="205"/>
    </location>
</feature>
<accession>A0ABD3EJ39</accession>
<dbReference type="InterPro" id="IPR032310">
    <property type="entry name" value="NLS_NINJA_AFP-like"/>
</dbReference>
<reference evidence="9" key="1">
    <citation type="journal article" date="2024" name="IScience">
        <title>Strigolactones Initiate the Formation of Haustorium-like Structures in Castilleja.</title>
        <authorList>
            <person name="Buerger M."/>
            <person name="Peterson D."/>
            <person name="Chory J."/>
        </authorList>
    </citation>
    <scope>NUCLEOTIDE SEQUENCE [LARGE SCALE GENOMIC DNA]</scope>
</reference>
<dbReference type="Pfam" id="PF07897">
    <property type="entry name" value="EAR"/>
    <property type="match status" value="1"/>
</dbReference>
<feature type="region of interest" description="Disordered" evidence="5">
    <location>
        <begin position="219"/>
        <end position="301"/>
    </location>
</feature>
<keyword evidence="3 4" id="KW-0539">Nucleus</keyword>
<evidence type="ECO:0000256" key="3">
    <source>
        <dbReference type="ARBA" id="ARBA00023242"/>
    </source>
</evidence>
<keyword evidence="9" id="KW-1185">Reference proteome</keyword>
<feature type="compositionally biased region" description="Basic and acidic residues" evidence="5">
    <location>
        <begin position="127"/>
        <end position="140"/>
    </location>
</feature>
<feature type="domain" description="Ethylene-responsive binding factor-associated repression" evidence="6">
    <location>
        <begin position="49"/>
        <end position="82"/>
    </location>
</feature>
<dbReference type="Pfam" id="PF16136">
    <property type="entry name" value="NLS_NINJA_AFP"/>
    <property type="match status" value="1"/>
</dbReference>
<dbReference type="AlphaFoldDB" id="A0ABD3EJ39"/>
<proteinExistence type="inferred from homology"/>
<feature type="domain" description="Tify" evidence="7">
    <location>
        <begin position="319"/>
        <end position="353"/>
    </location>
</feature>